<gene>
    <name evidence="7" type="ORF">M9Y10_042866</name>
</gene>
<dbReference type="PANTHER" id="PTHR47968:SF36">
    <property type="entry name" value="KINESIN HEAVY CHAIN ISOFORM X1"/>
    <property type="match status" value="1"/>
</dbReference>
<keyword evidence="8" id="KW-1185">Reference proteome</keyword>
<dbReference type="InterPro" id="IPR056524">
    <property type="entry name" value="KIF6/9_C"/>
</dbReference>
<keyword evidence="4" id="KW-0547">Nucleotide-binding</keyword>
<dbReference type="InterPro" id="IPR001752">
    <property type="entry name" value="Kinesin_motor_dom"/>
</dbReference>
<evidence type="ECO:0000256" key="3">
    <source>
        <dbReference type="ARBA" id="ARBA00023175"/>
    </source>
</evidence>
<evidence type="ECO:0000256" key="2">
    <source>
        <dbReference type="ARBA" id="ARBA00023054"/>
    </source>
</evidence>
<protein>
    <recommendedName>
        <fullName evidence="6">Kinesin motor domain-containing protein</fullName>
    </recommendedName>
</protein>
<dbReference type="Pfam" id="PF23735">
    <property type="entry name" value="KIF9"/>
    <property type="match status" value="1"/>
</dbReference>
<accession>A0ABR2JYH4</accession>
<dbReference type="Pfam" id="PF00225">
    <property type="entry name" value="Kinesin"/>
    <property type="match status" value="1"/>
</dbReference>
<keyword evidence="4" id="KW-0067">ATP-binding</keyword>
<feature type="domain" description="Kinesin motor" evidence="6">
    <location>
        <begin position="4"/>
        <end position="324"/>
    </location>
</feature>
<evidence type="ECO:0000259" key="6">
    <source>
        <dbReference type="PROSITE" id="PS50067"/>
    </source>
</evidence>
<keyword evidence="3 4" id="KW-0505">Motor protein</keyword>
<comment type="caution">
    <text evidence="7">The sequence shown here is derived from an EMBL/GenBank/DDBJ whole genome shotgun (WGS) entry which is preliminary data.</text>
</comment>
<dbReference type="EMBL" id="JAPFFF010000008">
    <property type="protein sequence ID" value="KAK8883767.1"/>
    <property type="molecule type" value="Genomic_DNA"/>
</dbReference>
<dbReference type="Proteomes" id="UP001470230">
    <property type="component" value="Unassembled WGS sequence"/>
</dbReference>
<dbReference type="SUPFAM" id="SSF52540">
    <property type="entry name" value="P-loop containing nucleoside triphosphate hydrolases"/>
    <property type="match status" value="1"/>
</dbReference>
<reference evidence="7 8" key="1">
    <citation type="submission" date="2024-04" db="EMBL/GenBank/DDBJ databases">
        <title>Tritrichomonas musculus Genome.</title>
        <authorList>
            <person name="Alves-Ferreira E."/>
            <person name="Grigg M."/>
            <person name="Lorenzi H."/>
            <person name="Galac M."/>
        </authorList>
    </citation>
    <scope>NUCLEOTIDE SEQUENCE [LARGE SCALE GENOMIC DNA]</scope>
    <source>
        <strain evidence="7 8">EAF2021</strain>
    </source>
</reference>
<organism evidence="7 8">
    <name type="scientific">Tritrichomonas musculus</name>
    <dbReference type="NCBI Taxonomy" id="1915356"/>
    <lineage>
        <taxon>Eukaryota</taxon>
        <taxon>Metamonada</taxon>
        <taxon>Parabasalia</taxon>
        <taxon>Tritrichomonadida</taxon>
        <taxon>Tritrichomonadidae</taxon>
        <taxon>Tritrichomonas</taxon>
    </lineage>
</organism>
<evidence type="ECO:0000313" key="8">
    <source>
        <dbReference type="Proteomes" id="UP001470230"/>
    </source>
</evidence>
<dbReference type="PANTHER" id="PTHR47968">
    <property type="entry name" value="CENTROMERE PROTEIN E"/>
    <property type="match status" value="1"/>
</dbReference>
<dbReference type="Gene3D" id="3.40.850.10">
    <property type="entry name" value="Kinesin motor domain"/>
    <property type="match status" value="1"/>
</dbReference>
<evidence type="ECO:0000256" key="4">
    <source>
        <dbReference type="PROSITE-ProRule" id="PRU00283"/>
    </source>
</evidence>
<name>A0ABR2JYH4_9EUKA</name>
<evidence type="ECO:0000256" key="1">
    <source>
        <dbReference type="ARBA" id="ARBA00022701"/>
    </source>
</evidence>
<feature type="coiled-coil region" evidence="5">
    <location>
        <begin position="326"/>
        <end position="353"/>
    </location>
</feature>
<dbReference type="SMART" id="SM00129">
    <property type="entry name" value="KISc"/>
    <property type="match status" value="1"/>
</dbReference>
<comment type="similarity">
    <text evidence="4">Belongs to the TRAFAC class myosin-kinesin ATPase superfamily. Kinesin family.</text>
</comment>
<keyword evidence="1" id="KW-0493">Microtubule</keyword>
<feature type="coiled-coil region" evidence="5">
    <location>
        <begin position="592"/>
        <end position="619"/>
    </location>
</feature>
<dbReference type="PRINTS" id="PR00380">
    <property type="entry name" value="KINESINHEAVY"/>
</dbReference>
<dbReference type="InterPro" id="IPR027640">
    <property type="entry name" value="Kinesin-like_fam"/>
</dbReference>
<keyword evidence="2 5" id="KW-0175">Coiled coil</keyword>
<feature type="binding site" evidence="4">
    <location>
        <begin position="91"/>
        <end position="98"/>
    </location>
    <ligand>
        <name>ATP</name>
        <dbReference type="ChEBI" id="CHEBI:30616"/>
    </ligand>
</feature>
<dbReference type="InterPro" id="IPR036961">
    <property type="entry name" value="Kinesin_motor_dom_sf"/>
</dbReference>
<dbReference type="PROSITE" id="PS50067">
    <property type="entry name" value="KINESIN_MOTOR_2"/>
    <property type="match status" value="1"/>
</dbReference>
<proteinExistence type="inferred from homology"/>
<dbReference type="InterPro" id="IPR027417">
    <property type="entry name" value="P-loop_NTPase"/>
</dbReference>
<evidence type="ECO:0000256" key="5">
    <source>
        <dbReference type="SAM" id="Coils"/>
    </source>
</evidence>
<sequence length="662" mass="75846">MTESRTVYVRVKPTEEFAEDFVKIGEDGQSVTIKSLTKPKRSFLKHQISSYSFQFASILQNADQQSMFNLTTKPAIDNAINGVSSCILCNGGPGSGKTHTLNGPQNSYAERGLIPRAIAYIFQRLATQPELGITVRCSFTEFLNEQLFDVLNAFNGQPAKELKIVEAKNGRISVKNLFMPVINDEQSGLERLFMGNALRALNPIHLQTTSLFTIWFDSDIPQPTTEKPLHTKLHFVDMASPVKFETSNRESEEFHRQASINRTMTILERVLIATEHIPYRSCPLTHFLKDSLPNRCIIAHVAFDSASLPATLGTLKFASRVQGETSDDILNLKEHKESQIKRLQKEIESMRSQLRVKNPSLPFCEPDRQEKQALAETVTSYLSDALQQFPIRSLYEVRAALVIMKEQYRAQRVTVEEQLREKYVFTVKPPEVSQTVNQSLDASNEAQQLSPDAGIAFFPLVPSDDELWSLYKNLEGSSLDTEITSKKDEVASQKKQKREIAIVVNDLKAKIDGLKAKLDEKEKNRLPPIDDVLVIDEEELQIREDLKEVKAQYKEAFAQYCEYQDHEKELLKDIETKEQQMRTNFNAWLEERNKKEVVLTEEEEDNEELLDKEEKREKKEYQKVIEQDPKAGPYFFATKKVQKILEREFRANGTRRQPVTED</sequence>
<evidence type="ECO:0000313" key="7">
    <source>
        <dbReference type="EMBL" id="KAK8883767.1"/>
    </source>
</evidence>